<dbReference type="NCBIfam" id="TIGR02595">
    <property type="entry name" value="PEP_CTERM"/>
    <property type="match status" value="1"/>
</dbReference>
<feature type="region of interest" description="Disordered" evidence="1">
    <location>
        <begin position="34"/>
        <end position="58"/>
    </location>
</feature>
<dbReference type="InterPro" id="IPR013424">
    <property type="entry name" value="Ice-binding_C"/>
</dbReference>
<evidence type="ECO:0000313" key="5">
    <source>
        <dbReference type="Proteomes" id="UP001596086"/>
    </source>
</evidence>
<dbReference type="RefSeq" id="WP_379771972.1">
    <property type="nucleotide sequence ID" value="NZ_JBHSMZ010000010.1"/>
</dbReference>
<protein>
    <submittedName>
        <fullName evidence="4">PEP-CTERM sorting domain-containing protein</fullName>
    </submittedName>
</protein>
<evidence type="ECO:0000256" key="1">
    <source>
        <dbReference type="SAM" id="MobiDB-lite"/>
    </source>
</evidence>
<evidence type="ECO:0000256" key="2">
    <source>
        <dbReference type="SAM" id="SignalP"/>
    </source>
</evidence>
<dbReference type="Pfam" id="PF07589">
    <property type="entry name" value="PEP-CTERM"/>
    <property type="match status" value="1"/>
</dbReference>
<dbReference type="Proteomes" id="UP001596086">
    <property type="component" value="Unassembled WGS sequence"/>
</dbReference>
<sequence length="255" mass="26765">MTIFFKQAAAAMLVMAASVSAHATVVTVDPASTSWVSPASENSNGGSSTITNTMARSGNGSLEMTGDRTRMFGLGNPYSAASNLGLLDQLSRLTFDWALSNAGTAYNPDYTPALRVTVFDKGVRSELIWEGVYNGTYGHTTLDTWYSSGVNDMFYRNVSGQGVTLNNGSQVNMSLAGWEGSNYYTDAAYISGFSVGVGSGASKDYLAFADNVTIDLAGVSTTYNFETANVPEPGSLALLALGLAGAAAARRKKRA</sequence>
<evidence type="ECO:0000259" key="3">
    <source>
        <dbReference type="Pfam" id="PF07589"/>
    </source>
</evidence>
<evidence type="ECO:0000313" key="4">
    <source>
        <dbReference type="EMBL" id="MFC5549878.1"/>
    </source>
</evidence>
<keyword evidence="5" id="KW-1185">Reference proteome</keyword>
<name>A0ABW0S3P4_9BURK</name>
<organism evidence="4 5">
    <name type="scientific">Massilia aerilata</name>
    <dbReference type="NCBI Taxonomy" id="453817"/>
    <lineage>
        <taxon>Bacteria</taxon>
        <taxon>Pseudomonadati</taxon>
        <taxon>Pseudomonadota</taxon>
        <taxon>Betaproteobacteria</taxon>
        <taxon>Burkholderiales</taxon>
        <taxon>Oxalobacteraceae</taxon>
        <taxon>Telluria group</taxon>
        <taxon>Massilia</taxon>
    </lineage>
</organism>
<proteinExistence type="predicted"/>
<feature type="signal peptide" evidence="2">
    <location>
        <begin position="1"/>
        <end position="23"/>
    </location>
</feature>
<comment type="caution">
    <text evidence="4">The sequence shown here is derived from an EMBL/GenBank/DDBJ whole genome shotgun (WGS) entry which is preliminary data.</text>
</comment>
<dbReference type="EMBL" id="JBHSMZ010000010">
    <property type="protein sequence ID" value="MFC5549878.1"/>
    <property type="molecule type" value="Genomic_DNA"/>
</dbReference>
<feature type="domain" description="Ice-binding protein C-terminal" evidence="3">
    <location>
        <begin position="230"/>
        <end position="252"/>
    </location>
</feature>
<keyword evidence="2" id="KW-0732">Signal</keyword>
<reference evidence="5" key="1">
    <citation type="journal article" date="2019" name="Int. J. Syst. Evol. Microbiol.">
        <title>The Global Catalogue of Microorganisms (GCM) 10K type strain sequencing project: providing services to taxonomists for standard genome sequencing and annotation.</title>
        <authorList>
            <consortium name="The Broad Institute Genomics Platform"/>
            <consortium name="The Broad Institute Genome Sequencing Center for Infectious Disease"/>
            <person name="Wu L."/>
            <person name="Ma J."/>
        </authorList>
    </citation>
    <scope>NUCLEOTIDE SEQUENCE [LARGE SCALE GENOMIC DNA]</scope>
    <source>
        <strain evidence="5">CGMCC 4.5798</strain>
    </source>
</reference>
<feature type="chain" id="PRO_5046085718" evidence="2">
    <location>
        <begin position="24"/>
        <end position="255"/>
    </location>
</feature>
<gene>
    <name evidence="4" type="ORF">ACFPO9_15285</name>
</gene>
<accession>A0ABW0S3P4</accession>